<reference evidence="4 5" key="1">
    <citation type="journal article" date="2016" name="Appl. Environ. Microbiol.">
        <title>Lack of Overt Genome Reduction in the Bryostatin-Producing Bryozoan Symbiont "Candidatus Endobugula sertula".</title>
        <authorList>
            <person name="Miller I.J."/>
            <person name="Vanee N."/>
            <person name="Fong S.S."/>
            <person name="Lim-Fong G.E."/>
            <person name="Kwan J.C."/>
        </authorList>
    </citation>
    <scope>NUCLEOTIDE SEQUENCE [LARGE SCALE GENOMIC DNA]</scope>
    <source>
        <strain evidence="4">AB1-4</strain>
    </source>
</reference>
<dbReference type="AlphaFoldDB" id="A0A1D2QQE8"/>
<comment type="caution">
    <text evidence="4">The sequence shown here is derived from an EMBL/GenBank/DDBJ whole genome shotgun (WGS) entry which is preliminary data.</text>
</comment>
<dbReference type="SUPFAM" id="SSF140566">
    <property type="entry name" value="FlgN-like"/>
    <property type="match status" value="1"/>
</dbReference>
<keyword evidence="3" id="KW-1005">Bacterial flagellum biogenesis</keyword>
<accession>A0A1D2QQE8</accession>
<gene>
    <name evidence="4" type="ORF">AB835_07025</name>
</gene>
<evidence type="ECO:0008006" key="6">
    <source>
        <dbReference type="Google" id="ProtNLM"/>
    </source>
</evidence>
<evidence type="ECO:0000313" key="5">
    <source>
        <dbReference type="Proteomes" id="UP000242502"/>
    </source>
</evidence>
<dbReference type="InterPro" id="IPR036679">
    <property type="entry name" value="FlgN-like_sf"/>
</dbReference>
<evidence type="ECO:0000256" key="3">
    <source>
        <dbReference type="ARBA" id="ARBA00022795"/>
    </source>
</evidence>
<evidence type="ECO:0000256" key="1">
    <source>
        <dbReference type="ARBA" id="ARBA00002397"/>
    </source>
</evidence>
<dbReference type="STRING" id="62101.AB835_07025"/>
<comment type="function">
    <text evidence="1">Required for the efficient initiation of filament assembly.</text>
</comment>
<evidence type="ECO:0000256" key="2">
    <source>
        <dbReference type="ARBA" id="ARBA00007703"/>
    </source>
</evidence>
<comment type="similarity">
    <text evidence="2">Belongs to the FlgN family.</text>
</comment>
<sequence>MNYNLDIIKDMIQKDLNISQQLLTLLKKETPLIQHHDYQAIKHILLDKAPLLDQLKRHADLRKEWLLSLYKVADKHHWNTFLASFNTPEIEAQWAKINENIAKCKALNETNGIMINRGQKTYSQLLQLLKGGSQSTELYNAKGGKQSNSYSCQVTKA</sequence>
<name>A0A1D2QQE8_9GAMM</name>
<dbReference type="Pfam" id="PF05130">
    <property type="entry name" value="FlgN"/>
    <property type="match status" value="1"/>
</dbReference>
<dbReference type="EMBL" id="MDLC01000020">
    <property type="protein sequence ID" value="ODS23806.1"/>
    <property type="molecule type" value="Genomic_DNA"/>
</dbReference>
<proteinExistence type="inferred from homology"/>
<protein>
    <recommendedName>
        <fullName evidence="6">Flagellar biosynthesis protein FlgN</fullName>
    </recommendedName>
</protein>
<dbReference type="InterPro" id="IPR007809">
    <property type="entry name" value="FlgN-like"/>
</dbReference>
<dbReference type="Proteomes" id="UP000242502">
    <property type="component" value="Unassembled WGS sequence"/>
</dbReference>
<evidence type="ECO:0000313" key="4">
    <source>
        <dbReference type="EMBL" id="ODS23806.1"/>
    </source>
</evidence>
<dbReference type="Gene3D" id="1.20.58.300">
    <property type="entry name" value="FlgN-like"/>
    <property type="match status" value="1"/>
</dbReference>
<dbReference type="GO" id="GO:0044780">
    <property type="term" value="P:bacterial-type flagellum assembly"/>
    <property type="evidence" value="ECO:0007669"/>
    <property type="project" value="InterPro"/>
</dbReference>
<organism evidence="4 5">
    <name type="scientific">Candidatus Endobugula sertula</name>
    <name type="common">Bugula neritina bacterial symbiont</name>
    <dbReference type="NCBI Taxonomy" id="62101"/>
    <lineage>
        <taxon>Bacteria</taxon>
        <taxon>Pseudomonadati</taxon>
        <taxon>Pseudomonadota</taxon>
        <taxon>Gammaproteobacteria</taxon>
        <taxon>Cellvibrionales</taxon>
        <taxon>Cellvibrionaceae</taxon>
        <taxon>Candidatus Endobugula</taxon>
    </lineage>
</organism>